<keyword evidence="1" id="KW-0479">Metal-binding</keyword>
<evidence type="ECO:0000256" key="3">
    <source>
        <dbReference type="ARBA" id="ARBA00022833"/>
    </source>
</evidence>
<dbReference type="Pfam" id="PF00628">
    <property type="entry name" value="PHD"/>
    <property type="match status" value="1"/>
</dbReference>
<reference evidence="5" key="2">
    <citation type="submission" date="2023-06" db="EMBL/GenBank/DDBJ databases">
        <authorList>
            <person name="Ma L."/>
            <person name="Liu K.-W."/>
            <person name="Li Z."/>
            <person name="Hsiao Y.-Y."/>
            <person name="Qi Y."/>
            <person name="Fu T."/>
            <person name="Tang G."/>
            <person name="Zhang D."/>
            <person name="Sun W.-H."/>
            <person name="Liu D.-K."/>
            <person name="Li Y."/>
            <person name="Chen G.-Z."/>
            <person name="Liu X.-D."/>
            <person name="Liao X.-Y."/>
            <person name="Jiang Y.-T."/>
            <person name="Yu X."/>
            <person name="Hao Y."/>
            <person name="Huang J."/>
            <person name="Zhao X.-W."/>
            <person name="Ke S."/>
            <person name="Chen Y.-Y."/>
            <person name="Wu W.-L."/>
            <person name="Hsu J.-L."/>
            <person name="Lin Y.-F."/>
            <person name="Huang M.-D."/>
            <person name="Li C.-Y."/>
            <person name="Huang L."/>
            <person name="Wang Z.-W."/>
            <person name="Zhao X."/>
            <person name="Zhong W.-Y."/>
            <person name="Peng D.-H."/>
            <person name="Ahmad S."/>
            <person name="Lan S."/>
            <person name="Zhang J.-S."/>
            <person name="Tsai W.-C."/>
            <person name="Van De Peer Y."/>
            <person name="Liu Z.-J."/>
        </authorList>
    </citation>
    <scope>NUCLEOTIDE SEQUENCE</scope>
    <source>
        <strain evidence="5">CP</strain>
        <tissue evidence="5">Leaves</tissue>
    </source>
</reference>
<evidence type="ECO:0000256" key="1">
    <source>
        <dbReference type="ARBA" id="ARBA00022723"/>
    </source>
</evidence>
<evidence type="ECO:0000259" key="4">
    <source>
        <dbReference type="SMART" id="SM00249"/>
    </source>
</evidence>
<dbReference type="InterPro" id="IPR059080">
    <property type="entry name" value="WHD_PTC1"/>
</dbReference>
<comment type="caution">
    <text evidence="5">The sequence shown here is derived from an EMBL/GenBank/DDBJ whole genome shotgun (WGS) entry which is preliminary data.</text>
</comment>
<feature type="domain" description="Zinc finger PHD-type" evidence="4">
    <location>
        <begin position="511"/>
        <end position="557"/>
    </location>
</feature>
<sequence length="567" mass="63574">MHNNVGCCKKRKRGERVFKFKSFGHPGHPAADFDGPFHRNVRALLEFGHPEPSLLGGGLPCWGHHMICNERFHFVLPSHKTMPALLVQPDFERDRRRNSKTTPTGLDFLDHDGHLMHGVVHSNGFGHLLRVNGFQGGSEFVSGHRIMDLWDRLCTRLKARKVSLTDVAKKASMELRLVHGIAYGEPWFGLWGYKFGRGSYGVTPQSYQKSIQAVRDLPLSLLAHTNLCRADLAQTPIIISKYQTIATHPMHNLAQLFRCMLELKHRLPPDPIKFMDYHAISTEPACRWSPKRVEMAARVIVESLKKARFKWVSRQEVRDAARIYIGDTGLLDFVLKSLGDHVVGNHMVRRTVNPATKVLEYCLEDVAADARTHTCSARGAATFGFKFTRAQLAKDIAHVYNRALCERSVAAAVQAILDAKRLVKDFQREPIEGHVKAVCAVLFGERKRAMSPDEVVVAGEAERRFGELYWGLRGFVAEKVEETAEGVVVEGRAAAEEAEMVEGGDDERYVECACGARGDDGERMIGCDVCDVWQHTRCIGMSAGEDVPRVFICARCERHLCAFPSVL</sequence>
<dbReference type="SUPFAM" id="SSF57903">
    <property type="entry name" value="FYVE/PHD zinc finger"/>
    <property type="match status" value="1"/>
</dbReference>
<proteinExistence type="predicted"/>
<dbReference type="Pfam" id="PF25874">
    <property type="entry name" value="WHD_plant_repro"/>
    <property type="match status" value="1"/>
</dbReference>
<keyword evidence="6" id="KW-1185">Reference proteome</keyword>
<evidence type="ECO:0000256" key="2">
    <source>
        <dbReference type="ARBA" id="ARBA00022771"/>
    </source>
</evidence>
<dbReference type="AlphaFoldDB" id="A0AAV9CFQ2"/>
<dbReference type="InterPro" id="IPR019786">
    <property type="entry name" value="Zinc_finger_PHD-type_CS"/>
</dbReference>
<dbReference type="PROSITE" id="PS01359">
    <property type="entry name" value="ZF_PHD_1"/>
    <property type="match status" value="1"/>
</dbReference>
<dbReference type="PANTHER" id="PTHR46201:SF1">
    <property type="entry name" value="PHD FINGER PROTEIN MALE STERILITY 1"/>
    <property type="match status" value="1"/>
</dbReference>
<dbReference type="InterPro" id="IPR011011">
    <property type="entry name" value="Znf_FYVE_PHD"/>
</dbReference>
<accession>A0AAV9CFQ2</accession>
<evidence type="ECO:0000313" key="5">
    <source>
        <dbReference type="EMBL" id="KAK1287450.1"/>
    </source>
</evidence>
<dbReference type="PANTHER" id="PTHR46201">
    <property type="entry name" value="PHD FINGER PROTEIN MALE MEIOCYTE DEATH 1-RELATED"/>
    <property type="match status" value="1"/>
</dbReference>
<keyword evidence="2" id="KW-0863">Zinc-finger</keyword>
<protein>
    <submittedName>
        <fullName evidence="5">PHD finger protein MALE STERILITY 1</fullName>
    </submittedName>
</protein>
<dbReference type="InterPro" id="IPR001965">
    <property type="entry name" value="Znf_PHD"/>
</dbReference>
<dbReference type="InterPro" id="IPR058054">
    <property type="entry name" value="Znf_MS1-like"/>
</dbReference>
<name>A0AAV9CFQ2_ACOCL</name>
<reference evidence="5" key="1">
    <citation type="journal article" date="2023" name="Nat. Commun.">
        <title>Diploid and tetraploid genomes of Acorus and the evolution of monocots.</title>
        <authorList>
            <person name="Ma L."/>
            <person name="Liu K.W."/>
            <person name="Li Z."/>
            <person name="Hsiao Y.Y."/>
            <person name="Qi Y."/>
            <person name="Fu T."/>
            <person name="Tang G.D."/>
            <person name="Zhang D."/>
            <person name="Sun W.H."/>
            <person name="Liu D.K."/>
            <person name="Li Y."/>
            <person name="Chen G.Z."/>
            <person name="Liu X.D."/>
            <person name="Liao X.Y."/>
            <person name="Jiang Y.T."/>
            <person name="Yu X."/>
            <person name="Hao Y."/>
            <person name="Huang J."/>
            <person name="Zhao X.W."/>
            <person name="Ke S."/>
            <person name="Chen Y.Y."/>
            <person name="Wu W.L."/>
            <person name="Hsu J.L."/>
            <person name="Lin Y.F."/>
            <person name="Huang M.D."/>
            <person name="Li C.Y."/>
            <person name="Huang L."/>
            <person name="Wang Z.W."/>
            <person name="Zhao X."/>
            <person name="Zhong W.Y."/>
            <person name="Peng D.H."/>
            <person name="Ahmad S."/>
            <person name="Lan S."/>
            <person name="Zhang J.S."/>
            <person name="Tsai W.C."/>
            <person name="Van de Peer Y."/>
            <person name="Liu Z.J."/>
        </authorList>
    </citation>
    <scope>NUCLEOTIDE SEQUENCE</scope>
    <source>
        <strain evidence="5">CP</strain>
    </source>
</reference>
<dbReference type="EMBL" id="JAUJYO010000019">
    <property type="protein sequence ID" value="KAK1287450.1"/>
    <property type="molecule type" value="Genomic_DNA"/>
</dbReference>
<dbReference type="InterPro" id="IPR013083">
    <property type="entry name" value="Znf_RING/FYVE/PHD"/>
</dbReference>
<keyword evidence="3" id="KW-0862">Zinc</keyword>
<evidence type="ECO:0000313" key="6">
    <source>
        <dbReference type="Proteomes" id="UP001180020"/>
    </source>
</evidence>
<dbReference type="SMART" id="SM00249">
    <property type="entry name" value="PHD"/>
    <property type="match status" value="1"/>
</dbReference>
<dbReference type="InterPro" id="IPR019787">
    <property type="entry name" value="Znf_PHD-finger"/>
</dbReference>
<dbReference type="Gene3D" id="3.30.40.10">
    <property type="entry name" value="Zinc/RING finger domain, C3HC4 (zinc finger)"/>
    <property type="match status" value="1"/>
</dbReference>
<gene>
    <name evidence="5" type="primary">MS1</name>
    <name evidence="5" type="ORF">QJS10_CPB19g01723</name>
</gene>
<dbReference type="CDD" id="cd15556">
    <property type="entry name" value="PHD_MMD1_like"/>
    <property type="match status" value="1"/>
</dbReference>
<dbReference type="Proteomes" id="UP001180020">
    <property type="component" value="Unassembled WGS sequence"/>
</dbReference>
<dbReference type="GO" id="GO:0008270">
    <property type="term" value="F:zinc ion binding"/>
    <property type="evidence" value="ECO:0007669"/>
    <property type="project" value="UniProtKB-KW"/>
</dbReference>
<organism evidence="5 6">
    <name type="scientific">Acorus calamus</name>
    <name type="common">Sweet flag</name>
    <dbReference type="NCBI Taxonomy" id="4465"/>
    <lineage>
        <taxon>Eukaryota</taxon>
        <taxon>Viridiplantae</taxon>
        <taxon>Streptophyta</taxon>
        <taxon>Embryophyta</taxon>
        <taxon>Tracheophyta</taxon>
        <taxon>Spermatophyta</taxon>
        <taxon>Magnoliopsida</taxon>
        <taxon>Liliopsida</taxon>
        <taxon>Acoraceae</taxon>
        <taxon>Acorus</taxon>
    </lineage>
</organism>